<reference evidence="1" key="2">
    <citation type="submission" date="2023-05" db="EMBL/GenBank/DDBJ databases">
        <authorList>
            <person name="Fouks B."/>
        </authorList>
    </citation>
    <scope>NUCLEOTIDE SEQUENCE</scope>
    <source>
        <strain evidence="1">Stay&amp;Tobe</strain>
        <tissue evidence="1">Testes</tissue>
    </source>
</reference>
<keyword evidence="2" id="KW-1185">Reference proteome</keyword>
<dbReference type="AlphaFoldDB" id="A0AAD7Z9I9"/>
<proteinExistence type="predicted"/>
<evidence type="ECO:0000313" key="2">
    <source>
        <dbReference type="Proteomes" id="UP001233999"/>
    </source>
</evidence>
<dbReference type="Proteomes" id="UP001233999">
    <property type="component" value="Unassembled WGS sequence"/>
</dbReference>
<protein>
    <submittedName>
        <fullName evidence="1">Uncharacterized protein</fullName>
    </submittedName>
</protein>
<evidence type="ECO:0000313" key="1">
    <source>
        <dbReference type="EMBL" id="KAJ9576429.1"/>
    </source>
</evidence>
<organism evidence="1 2">
    <name type="scientific">Diploptera punctata</name>
    <name type="common">Pacific beetle cockroach</name>
    <dbReference type="NCBI Taxonomy" id="6984"/>
    <lineage>
        <taxon>Eukaryota</taxon>
        <taxon>Metazoa</taxon>
        <taxon>Ecdysozoa</taxon>
        <taxon>Arthropoda</taxon>
        <taxon>Hexapoda</taxon>
        <taxon>Insecta</taxon>
        <taxon>Pterygota</taxon>
        <taxon>Neoptera</taxon>
        <taxon>Polyneoptera</taxon>
        <taxon>Dictyoptera</taxon>
        <taxon>Blattodea</taxon>
        <taxon>Blaberoidea</taxon>
        <taxon>Blaberidae</taxon>
        <taxon>Diplopterinae</taxon>
        <taxon>Diploptera</taxon>
    </lineage>
</organism>
<sequence length="62" mass="6942">KYVTEGSTVRECIDKCVEKETWGTRIYCCNEDGCNSSDNASVSVIAWLCFIALLTLRQIASF</sequence>
<gene>
    <name evidence="1" type="ORF">L9F63_006713</name>
</gene>
<dbReference type="SUPFAM" id="SSF57302">
    <property type="entry name" value="Snake toxin-like"/>
    <property type="match status" value="1"/>
</dbReference>
<name>A0AAD7Z9I9_DIPPU</name>
<dbReference type="InterPro" id="IPR045860">
    <property type="entry name" value="Snake_toxin-like_sf"/>
</dbReference>
<comment type="caution">
    <text evidence="1">The sequence shown here is derived from an EMBL/GenBank/DDBJ whole genome shotgun (WGS) entry which is preliminary data.</text>
</comment>
<dbReference type="EMBL" id="JASPKZ010009791">
    <property type="protein sequence ID" value="KAJ9576429.1"/>
    <property type="molecule type" value="Genomic_DNA"/>
</dbReference>
<reference evidence="1" key="1">
    <citation type="journal article" date="2023" name="IScience">
        <title>Live-bearing cockroach genome reveals convergent evolutionary mechanisms linked to viviparity in insects and beyond.</title>
        <authorList>
            <person name="Fouks B."/>
            <person name="Harrison M.C."/>
            <person name="Mikhailova A.A."/>
            <person name="Marchal E."/>
            <person name="English S."/>
            <person name="Carruthers M."/>
            <person name="Jennings E.C."/>
            <person name="Chiamaka E.L."/>
            <person name="Frigard R.A."/>
            <person name="Pippel M."/>
            <person name="Attardo G.M."/>
            <person name="Benoit J.B."/>
            <person name="Bornberg-Bauer E."/>
            <person name="Tobe S.S."/>
        </authorList>
    </citation>
    <scope>NUCLEOTIDE SEQUENCE</scope>
    <source>
        <strain evidence="1">Stay&amp;Tobe</strain>
    </source>
</reference>
<feature type="non-terminal residue" evidence="1">
    <location>
        <position position="1"/>
    </location>
</feature>
<accession>A0AAD7Z9I9</accession>